<evidence type="ECO:0000313" key="3">
    <source>
        <dbReference type="Proteomes" id="UP001524569"/>
    </source>
</evidence>
<gene>
    <name evidence="2" type="ORF">NP603_05090</name>
</gene>
<organism evidence="2 3">
    <name type="scientific">Methylomonas aurea</name>
    <dbReference type="NCBI Taxonomy" id="2952224"/>
    <lineage>
        <taxon>Bacteria</taxon>
        <taxon>Pseudomonadati</taxon>
        <taxon>Pseudomonadota</taxon>
        <taxon>Gammaproteobacteria</taxon>
        <taxon>Methylococcales</taxon>
        <taxon>Methylococcaceae</taxon>
        <taxon>Methylomonas</taxon>
    </lineage>
</organism>
<dbReference type="EMBL" id="JANIBM010000004">
    <property type="protein sequence ID" value="MCQ8180473.1"/>
    <property type="molecule type" value="Genomic_DNA"/>
</dbReference>
<name>A0ABT1UE12_9GAMM</name>
<comment type="caution">
    <text evidence="2">The sequence shown here is derived from an EMBL/GenBank/DDBJ whole genome shotgun (WGS) entry which is preliminary data.</text>
</comment>
<proteinExistence type="predicted"/>
<dbReference type="RefSeq" id="WP_256609839.1">
    <property type="nucleotide sequence ID" value="NZ_JANIBM010000004.1"/>
</dbReference>
<sequence>MSKVHFQVTDVDVRASAVPVSSTQSRQTKQQCQWQMSSQKQA</sequence>
<reference evidence="2 3" key="1">
    <citation type="submission" date="2022-07" db="EMBL/GenBank/DDBJ databases">
        <title>Methylomonas rivi sp. nov., Methylomonas rosea sp. nov., Methylomonas aureus sp. nov. and Methylomonas subterranea sp. nov., four novel methanotrophs isolated from a freshwater creek and the deep terrestrial subsurface.</title>
        <authorList>
            <person name="Abin C."/>
            <person name="Sankaranarayanan K."/>
            <person name="Garner C."/>
            <person name="Sindelar R."/>
            <person name="Kotary K."/>
            <person name="Garner R."/>
            <person name="Barclay S."/>
            <person name="Lawson P."/>
            <person name="Krumholz L."/>
        </authorList>
    </citation>
    <scope>NUCLEOTIDE SEQUENCE [LARGE SCALE GENOMIC DNA]</scope>
    <source>
        <strain evidence="2 3">SURF-1</strain>
    </source>
</reference>
<evidence type="ECO:0000313" key="2">
    <source>
        <dbReference type="EMBL" id="MCQ8180473.1"/>
    </source>
</evidence>
<keyword evidence="3" id="KW-1185">Reference proteome</keyword>
<dbReference type="Proteomes" id="UP001524569">
    <property type="component" value="Unassembled WGS sequence"/>
</dbReference>
<protein>
    <submittedName>
        <fullName evidence="2">Uncharacterized protein</fullName>
    </submittedName>
</protein>
<evidence type="ECO:0000256" key="1">
    <source>
        <dbReference type="SAM" id="MobiDB-lite"/>
    </source>
</evidence>
<feature type="compositionally biased region" description="Low complexity" evidence="1">
    <location>
        <begin position="27"/>
        <end position="42"/>
    </location>
</feature>
<feature type="region of interest" description="Disordered" evidence="1">
    <location>
        <begin position="17"/>
        <end position="42"/>
    </location>
</feature>
<accession>A0ABT1UE12</accession>